<gene>
    <name evidence="1" type="ORF">BDB_mp60394</name>
</gene>
<reference evidence="1" key="2">
    <citation type="submission" date="2011-04" db="EMBL/GenBank/DDBJ databases">
        <authorList>
            <person name="Genoscope - CEA"/>
        </authorList>
    </citation>
    <scope>NUCLEOTIDE SEQUENCE</scope>
    <source>
        <strain evidence="1">R229</strain>
    </source>
</reference>
<name>G2ZVU7_9RALS</name>
<dbReference type="AlphaFoldDB" id="G2ZVU7"/>
<evidence type="ECO:0000313" key="1">
    <source>
        <dbReference type="EMBL" id="CCA83228.1"/>
    </source>
</evidence>
<proteinExistence type="predicted"/>
<reference evidence="1" key="1">
    <citation type="journal article" date="2011" name="PLoS ONE">
        <title>Ralstonia syzygii, the Blood Disease Bacterium and some Asian R. solanacearum strains form a single genomic species despite divergent lifestyles.</title>
        <authorList>
            <person name="Remenant B."/>
            <person name="de Cambiaire J.C."/>
            <person name="Cellier G."/>
            <person name="Jacobs J.M."/>
            <person name="Mangenot S."/>
            <person name="Barbe V."/>
            <person name="Lajus A."/>
            <person name="Vallenet D."/>
            <person name="Medigue C."/>
            <person name="Fegan M."/>
            <person name="Allen C."/>
            <person name="Prior P."/>
        </authorList>
    </citation>
    <scope>NUCLEOTIDE SEQUENCE</scope>
    <source>
        <strain evidence="1">R229</strain>
    </source>
</reference>
<dbReference type="EMBL" id="FR854082">
    <property type="protein sequence ID" value="CCA83228.1"/>
    <property type="molecule type" value="Genomic_DNA"/>
</dbReference>
<organism evidence="1">
    <name type="scientific">blood disease bacterium R229</name>
    <dbReference type="NCBI Taxonomy" id="741978"/>
    <lineage>
        <taxon>Bacteria</taxon>
        <taxon>Pseudomonadati</taxon>
        <taxon>Pseudomonadota</taxon>
        <taxon>Betaproteobacteria</taxon>
        <taxon>Burkholderiales</taxon>
        <taxon>Burkholderiaceae</taxon>
        <taxon>Ralstonia</taxon>
        <taxon>Ralstonia solanacearum species complex</taxon>
    </lineage>
</organism>
<protein>
    <submittedName>
        <fullName evidence="1">Hypothethical protein</fullName>
    </submittedName>
</protein>
<accession>G2ZVU7</accession>
<sequence length="49" mass="4874">MYDRILVAVDGNVAESVVRQSALPVLLVRGAPGASDLSAAPHAASSVAA</sequence>